<protein>
    <recommendedName>
        <fullName evidence="3">Helix-turn-helix domain protein</fullName>
    </recommendedName>
</protein>
<evidence type="ECO:0000313" key="2">
    <source>
        <dbReference type="Proteomes" id="UP000054729"/>
    </source>
</evidence>
<comment type="caution">
    <text evidence="1">The sequence shown here is derived from an EMBL/GenBank/DDBJ whole genome shotgun (WGS) entry which is preliminary data.</text>
</comment>
<evidence type="ECO:0000313" key="1">
    <source>
        <dbReference type="EMBL" id="KTD75663.1"/>
    </source>
</evidence>
<dbReference type="AlphaFoldDB" id="A0A0W1A2T9"/>
<dbReference type="RefSeq" id="WP_231951013.1">
    <property type="nucleotide sequence ID" value="NZ_CAAAIQ010000013.1"/>
</dbReference>
<gene>
    <name evidence="1" type="ORF">Lwal_2601</name>
</gene>
<dbReference type="STRING" id="66969.Lwal_2601"/>
<dbReference type="EMBL" id="LNZB01000056">
    <property type="protein sequence ID" value="KTD75663.1"/>
    <property type="molecule type" value="Genomic_DNA"/>
</dbReference>
<dbReference type="PATRIC" id="fig|66969.6.peg.2812"/>
<accession>A0A0W1A2T9</accession>
<sequence length="81" mass="9530">MVLFDDVTPKYTEVFIVEKRVFKEAEAANYICMSRSFLSQDRVNGTLANRTPGPKYIKIGRSIRYLKDDLDLWLEQHRKFG</sequence>
<organism evidence="1 2">
    <name type="scientific">Legionella waltersii</name>
    <dbReference type="NCBI Taxonomy" id="66969"/>
    <lineage>
        <taxon>Bacteria</taxon>
        <taxon>Pseudomonadati</taxon>
        <taxon>Pseudomonadota</taxon>
        <taxon>Gammaproteobacteria</taxon>
        <taxon>Legionellales</taxon>
        <taxon>Legionellaceae</taxon>
        <taxon>Legionella</taxon>
    </lineage>
</organism>
<proteinExistence type="predicted"/>
<evidence type="ECO:0008006" key="3">
    <source>
        <dbReference type="Google" id="ProtNLM"/>
    </source>
</evidence>
<keyword evidence="2" id="KW-1185">Reference proteome</keyword>
<dbReference type="Proteomes" id="UP000054729">
    <property type="component" value="Unassembled WGS sequence"/>
</dbReference>
<name>A0A0W1A2T9_9GAMM</name>
<reference evidence="1 2" key="1">
    <citation type="submission" date="2015-11" db="EMBL/GenBank/DDBJ databases">
        <title>Genomic analysis of 38 Legionella species identifies large and diverse effector repertoires.</title>
        <authorList>
            <person name="Burstein D."/>
            <person name="Amaro F."/>
            <person name="Zusman T."/>
            <person name="Lifshitz Z."/>
            <person name="Cohen O."/>
            <person name="Gilbert J.A."/>
            <person name="Pupko T."/>
            <person name="Shuman H.A."/>
            <person name="Segal G."/>
        </authorList>
    </citation>
    <scope>NUCLEOTIDE SEQUENCE [LARGE SCALE GENOMIC DNA]</scope>
    <source>
        <strain evidence="1 2">ATCC 51914</strain>
    </source>
</reference>